<dbReference type="Gene3D" id="1.10.150.870">
    <property type="match status" value="1"/>
</dbReference>
<dbReference type="InterPro" id="IPR041931">
    <property type="entry name" value="DNA_pol3_alpha_thumb_dom"/>
</dbReference>
<dbReference type="EMBL" id="SWBM01000004">
    <property type="protein sequence ID" value="TKC15784.1"/>
    <property type="molecule type" value="Genomic_DNA"/>
</dbReference>
<dbReference type="Gene3D" id="3.20.20.140">
    <property type="entry name" value="Metal-dependent hydrolases"/>
    <property type="match status" value="1"/>
</dbReference>
<dbReference type="Pfam" id="PF07733">
    <property type="entry name" value="DNA_pol3_alpha"/>
    <property type="match status" value="1"/>
</dbReference>
<sequence length="1122" mass="126852">MSFVHLHVYSAYSLLSSTATIEELVQDAKRKGFKAIALTDQNVMYGTIAFYKACLKASIKPIIGLTVQVQSERKEEQSFPLVLLAQNQQGFYNLLKISSVVQTNSPSGIPMKWLRGYASGLIGITPGIKGEVEESLAAGDIEDATHCVHAYQRIFGKENFYLGIQNHGLRIEASVNEQLIELSQQLQIQLVATNEVHYLEKEDSFAHECLLSIKNGDKLQDESRERLESDQYYLKTSQEMVEIFTVLPDALENSLKIAEACNVMIELNQMNLPKYPTTGEKTTAELLEELCLKGFNERYTNPTEEHKTRLFYELEIIKKMKFADYFLIVWDFMKFSRENGILTGPGRGSAAGSMVAYVLYITDVDPIEYNLLFERFLNPERISMPDIDIDFPDHRRDEVIEYVSEKYGKLHVAQIITFGTLATKAVMRDVGRVFGLNPKELDQVSRLIPSRPGITLKKAIAESPELKKFTEDSSLNQRLFEVATKLEGLPRHTSTHAAGVVLTEKPLVESIPIQGGHNDIYLTQYTMDHLEEVGLLKMDFLGLRNLSLMESILDSIYRKIGKKLPIKELPFDDEETFKLLAKGETTGVFQLESDGMRSVLKRLKPTHFEDIVAVNALYRPGPMENIPLYIERKHGNEPVNYPHPDLKPILENTYGVIVYQEQIMQIAAKMAGFSLGEADLLRRAVSKKKKEVLDKEREHFVQGALNKGYDQVTANDIYDLIVKFANYGFNRSHAVAYSVIAYQLAYLKVHYPLFFMAALLSTVSGNEGKIVQYVREIKEMDISLLPPSINLSGYSFLVEKEGIRYSLAGIKGVGVAALKEIFQARKKRKFSDLFDFCMRVSSRAVNRKVLEALVHSGSFDEFGEDRAVLLASIDVAIEHAELVSPEELGDTDLFADEDGFFLKPKYTEVDPIGIEQKLQYEKEVLGFYLSDHPVSVYDEFLEPLGATALLAVSPQQKMVKSLVHITDVKKIRTKKGEEMAFLALSDQSGDLDGVVFPVVFKRFMLLLQKGNIVFIEGKIDFRDGKKQFVIQNVQDVNTAVDKVKNQQGTLYVRIEKERESSDLLNRLKELLKDYKGNVSVVLFYEKNERTIRLGKEDRITPSAECLSKLKALLGDSNVVLKG</sequence>
<dbReference type="Pfam" id="PF14579">
    <property type="entry name" value="HHH_6"/>
    <property type="match status" value="1"/>
</dbReference>
<dbReference type="GO" id="GO:0006260">
    <property type="term" value="P:DNA replication"/>
    <property type="evidence" value="ECO:0007669"/>
    <property type="project" value="UniProtKB-KW"/>
</dbReference>
<gene>
    <name evidence="12" type="primary">dnaE</name>
    <name evidence="12" type="ORF">FA727_16830</name>
</gene>
<dbReference type="NCBIfam" id="NF004226">
    <property type="entry name" value="PRK05673.1"/>
    <property type="match status" value="1"/>
</dbReference>
<dbReference type="NCBIfam" id="NF005298">
    <property type="entry name" value="PRK06826.1"/>
    <property type="match status" value="1"/>
</dbReference>
<dbReference type="Pfam" id="PF17657">
    <property type="entry name" value="DNA_pol3_finger"/>
    <property type="match status" value="1"/>
</dbReference>
<reference evidence="12 13" key="1">
    <citation type="journal article" date="2011" name="J. Microbiol.">
        <title>Bacillus kyonggiensis sp. nov., isolated from soil of a lettuce field.</title>
        <authorList>
            <person name="Dong K."/>
            <person name="Lee S."/>
        </authorList>
    </citation>
    <scope>NUCLEOTIDE SEQUENCE [LARGE SCALE GENOMIC DNA]</scope>
    <source>
        <strain evidence="12 13">NB22</strain>
    </source>
</reference>
<comment type="catalytic activity">
    <reaction evidence="10">
        <text>DNA(n) + a 2'-deoxyribonucleoside 5'-triphosphate = DNA(n+1) + diphosphate</text>
        <dbReference type="Rhea" id="RHEA:22508"/>
        <dbReference type="Rhea" id="RHEA-COMP:17339"/>
        <dbReference type="Rhea" id="RHEA-COMP:17340"/>
        <dbReference type="ChEBI" id="CHEBI:33019"/>
        <dbReference type="ChEBI" id="CHEBI:61560"/>
        <dbReference type="ChEBI" id="CHEBI:173112"/>
        <dbReference type="EC" id="2.7.7.7"/>
    </reaction>
</comment>
<dbReference type="PANTHER" id="PTHR32294">
    <property type="entry name" value="DNA POLYMERASE III SUBUNIT ALPHA"/>
    <property type="match status" value="1"/>
</dbReference>
<comment type="caution">
    <text evidence="12">The sequence shown here is derived from an EMBL/GenBank/DDBJ whole genome shotgun (WGS) entry which is preliminary data.</text>
</comment>
<evidence type="ECO:0000256" key="8">
    <source>
        <dbReference type="ARBA" id="ARBA00022932"/>
    </source>
</evidence>
<keyword evidence="8" id="KW-0239">DNA-directed DNA polymerase</keyword>
<dbReference type="CDD" id="cd04485">
    <property type="entry name" value="DnaE_OBF"/>
    <property type="match status" value="1"/>
</dbReference>
<evidence type="ECO:0000256" key="1">
    <source>
        <dbReference type="ARBA" id="ARBA00004496"/>
    </source>
</evidence>
<evidence type="ECO:0000256" key="3">
    <source>
        <dbReference type="ARBA" id="ARBA00012417"/>
    </source>
</evidence>
<evidence type="ECO:0000256" key="10">
    <source>
        <dbReference type="ARBA" id="ARBA00049244"/>
    </source>
</evidence>
<dbReference type="InterPro" id="IPR003141">
    <property type="entry name" value="Pol/His_phosphatase_N"/>
</dbReference>
<dbReference type="Proteomes" id="UP000307756">
    <property type="component" value="Unassembled WGS sequence"/>
</dbReference>
<accession>A0A4U1D137</accession>
<dbReference type="AlphaFoldDB" id="A0A4U1D137"/>
<dbReference type="InterPro" id="IPR029460">
    <property type="entry name" value="DNAPol_HHH"/>
</dbReference>
<comment type="function">
    <text evidence="9">DNA polymerase III is a complex, multichain enzyme responsible for most of the replicative synthesis in bacteria. This DNA polymerase also exhibits 3' to 5' exonuclease activity. The alpha chain is the DNA polymerase.</text>
</comment>
<dbReference type="InterPro" id="IPR040982">
    <property type="entry name" value="DNA_pol3_finger"/>
</dbReference>
<dbReference type="SMART" id="SM00481">
    <property type="entry name" value="POLIIIAc"/>
    <property type="match status" value="1"/>
</dbReference>
<dbReference type="InterPro" id="IPR016195">
    <property type="entry name" value="Pol/histidinol_Pase-like"/>
</dbReference>
<dbReference type="GO" id="GO:0005737">
    <property type="term" value="C:cytoplasm"/>
    <property type="evidence" value="ECO:0007669"/>
    <property type="project" value="UniProtKB-SubCell"/>
</dbReference>
<evidence type="ECO:0000259" key="11">
    <source>
        <dbReference type="SMART" id="SM00481"/>
    </source>
</evidence>
<dbReference type="InterPro" id="IPR011708">
    <property type="entry name" value="DNA_pol3_alpha_NTPase_dom"/>
</dbReference>
<keyword evidence="5 12" id="KW-0808">Transferase</keyword>
<evidence type="ECO:0000313" key="13">
    <source>
        <dbReference type="Proteomes" id="UP000307756"/>
    </source>
</evidence>
<evidence type="ECO:0000256" key="4">
    <source>
        <dbReference type="ARBA" id="ARBA00019114"/>
    </source>
</evidence>
<dbReference type="InterPro" id="IPR004013">
    <property type="entry name" value="PHP_dom"/>
</dbReference>
<keyword evidence="6 12" id="KW-0548">Nucleotidyltransferase</keyword>
<dbReference type="InterPro" id="IPR004365">
    <property type="entry name" value="NA-bd_OB_tRNA"/>
</dbReference>
<dbReference type="SUPFAM" id="SSF89550">
    <property type="entry name" value="PHP domain-like"/>
    <property type="match status" value="1"/>
</dbReference>
<dbReference type="Pfam" id="PF02811">
    <property type="entry name" value="PHP"/>
    <property type="match status" value="1"/>
</dbReference>
<dbReference type="PANTHER" id="PTHR32294:SF0">
    <property type="entry name" value="DNA POLYMERASE III SUBUNIT ALPHA"/>
    <property type="match status" value="1"/>
</dbReference>
<dbReference type="GO" id="GO:0003887">
    <property type="term" value="F:DNA-directed DNA polymerase activity"/>
    <property type="evidence" value="ECO:0007669"/>
    <property type="project" value="UniProtKB-KW"/>
</dbReference>
<dbReference type="NCBIfam" id="TIGR00594">
    <property type="entry name" value="polc"/>
    <property type="match status" value="1"/>
</dbReference>
<evidence type="ECO:0000256" key="5">
    <source>
        <dbReference type="ARBA" id="ARBA00022679"/>
    </source>
</evidence>
<evidence type="ECO:0000313" key="12">
    <source>
        <dbReference type="EMBL" id="TKC15784.1"/>
    </source>
</evidence>
<comment type="similarity">
    <text evidence="2">Belongs to the DNA polymerase type-C family. DnaE subfamily.</text>
</comment>
<dbReference type="Gene3D" id="1.10.10.1600">
    <property type="entry name" value="Bacterial DNA polymerase III alpha subunit, thumb domain"/>
    <property type="match status" value="1"/>
</dbReference>
<dbReference type="EC" id="2.7.7.7" evidence="3"/>
<dbReference type="InterPro" id="IPR004805">
    <property type="entry name" value="DnaE2/DnaE/PolC"/>
</dbReference>
<organism evidence="12 13">
    <name type="scientific">Robertmurraya kyonggiensis</name>
    <dbReference type="NCBI Taxonomy" id="1037680"/>
    <lineage>
        <taxon>Bacteria</taxon>
        <taxon>Bacillati</taxon>
        <taxon>Bacillota</taxon>
        <taxon>Bacilli</taxon>
        <taxon>Bacillales</taxon>
        <taxon>Bacillaceae</taxon>
        <taxon>Robertmurraya</taxon>
    </lineage>
</organism>
<protein>
    <recommendedName>
        <fullName evidence="4">DNA polymerase III subunit alpha</fullName>
        <ecNumber evidence="3">2.7.7.7</ecNumber>
    </recommendedName>
</protein>
<dbReference type="OrthoDB" id="9803237at2"/>
<feature type="domain" description="Polymerase/histidinol phosphatase N-terminal" evidence="11">
    <location>
        <begin position="4"/>
        <end position="71"/>
    </location>
</feature>
<dbReference type="Pfam" id="PF01336">
    <property type="entry name" value="tRNA_anti-codon"/>
    <property type="match status" value="1"/>
</dbReference>
<dbReference type="GO" id="GO:0008408">
    <property type="term" value="F:3'-5' exonuclease activity"/>
    <property type="evidence" value="ECO:0007669"/>
    <property type="project" value="InterPro"/>
</dbReference>
<evidence type="ECO:0000256" key="6">
    <source>
        <dbReference type="ARBA" id="ARBA00022695"/>
    </source>
</evidence>
<proteinExistence type="inferred from homology"/>
<evidence type="ECO:0000256" key="9">
    <source>
        <dbReference type="ARBA" id="ARBA00025611"/>
    </source>
</evidence>
<comment type="subcellular location">
    <subcellularLocation>
        <location evidence="1">Cytoplasm</location>
    </subcellularLocation>
</comment>
<keyword evidence="7" id="KW-0235">DNA replication</keyword>
<dbReference type="RefSeq" id="WP_136832731.1">
    <property type="nucleotide sequence ID" value="NZ_SWBM01000004.1"/>
</dbReference>
<keyword evidence="13" id="KW-1185">Reference proteome</keyword>
<evidence type="ECO:0000256" key="7">
    <source>
        <dbReference type="ARBA" id="ARBA00022705"/>
    </source>
</evidence>
<dbReference type="GO" id="GO:0003676">
    <property type="term" value="F:nucleic acid binding"/>
    <property type="evidence" value="ECO:0007669"/>
    <property type="project" value="InterPro"/>
</dbReference>
<evidence type="ECO:0000256" key="2">
    <source>
        <dbReference type="ARBA" id="ARBA00009496"/>
    </source>
</evidence>
<name>A0A4U1D137_9BACI</name>